<protein>
    <submittedName>
        <fullName evidence="7">DUF86 domain-containing protein</fullName>
    </submittedName>
</protein>
<dbReference type="Gene3D" id="1.20.120.580">
    <property type="entry name" value="bsu32300-like"/>
    <property type="match status" value="1"/>
</dbReference>
<keyword evidence="2" id="KW-1277">Toxin-antitoxin system</keyword>
<evidence type="ECO:0000256" key="4">
    <source>
        <dbReference type="ARBA" id="ARBA00022741"/>
    </source>
</evidence>
<evidence type="ECO:0000256" key="3">
    <source>
        <dbReference type="ARBA" id="ARBA00022722"/>
    </source>
</evidence>
<evidence type="ECO:0000256" key="5">
    <source>
        <dbReference type="ARBA" id="ARBA00022801"/>
    </source>
</evidence>
<evidence type="ECO:0000313" key="7">
    <source>
        <dbReference type="EMBL" id="MDX8337207.1"/>
    </source>
</evidence>
<dbReference type="EMBL" id="JAVIKH010000024">
    <property type="protein sequence ID" value="MDX8337207.1"/>
    <property type="molecule type" value="Genomic_DNA"/>
</dbReference>
<dbReference type="InterPro" id="IPR008201">
    <property type="entry name" value="HepT-like"/>
</dbReference>
<evidence type="ECO:0000256" key="1">
    <source>
        <dbReference type="ARBA" id="ARBA00022553"/>
    </source>
</evidence>
<dbReference type="Proteomes" id="UP001279681">
    <property type="component" value="Unassembled WGS sequence"/>
</dbReference>
<dbReference type="InterPro" id="IPR037038">
    <property type="entry name" value="HepT-like_sf"/>
</dbReference>
<keyword evidence="1" id="KW-0597">Phosphoprotein</keyword>
<proteinExistence type="inferred from homology"/>
<gene>
    <name evidence="7" type="ORF">RFV38_12010</name>
</gene>
<dbReference type="PANTHER" id="PTHR34139:SF1">
    <property type="entry name" value="RNASE MJ1380-RELATED"/>
    <property type="match status" value="1"/>
</dbReference>
<keyword evidence="8" id="KW-1185">Reference proteome</keyword>
<reference evidence="8" key="1">
    <citation type="submission" date="2023-07" db="EMBL/GenBank/DDBJ databases">
        <authorList>
            <person name="Colorado M.A."/>
            <person name="Villamil L.M."/>
            <person name="Melo J.F."/>
            <person name="Rodriguez J.A."/>
            <person name="Ruiz R.Y."/>
        </authorList>
    </citation>
    <scope>NUCLEOTIDE SEQUENCE [LARGE SCALE GENOMIC DNA]</scope>
    <source>
        <strain evidence="8">C33</strain>
    </source>
</reference>
<keyword evidence="4" id="KW-0547">Nucleotide-binding</keyword>
<sequence length="119" mass="14276">MYKKRELENYLVDIKEKIAKIKSKSKDKKLQDFIDDEDLEIIVEHSLMIIGEAISKIPQEVLLKYYDNSSYWRQIKDMRNLLIHQYWGVSIEMVFYVATKKIEELESYIDKIIIGENIQ</sequence>
<evidence type="ECO:0000313" key="8">
    <source>
        <dbReference type="Proteomes" id="UP001279681"/>
    </source>
</evidence>
<organism evidence="7 8">
    <name type="scientific">Candidatus Cetobacterium colombiensis</name>
    <dbReference type="NCBI Taxonomy" id="3073100"/>
    <lineage>
        <taxon>Bacteria</taxon>
        <taxon>Fusobacteriati</taxon>
        <taxon>Fusobacteriota</taxon>
        <taxon>Fusobacteriia</taxon>
        <taxon>Fusobacteriales</taxon>
        <taxon>Fusobacteriaceae</taxon>
        <taxon>Cetobacterium</taxon>
    </lineage>
</organism>
<dbReference type="InterPro" id="IPR051813">
    <property type="entry name" value="HepT_RNase_toxin"/>
</dbReference>
<accession>A0ABU4WDW3</accession>
<dbReference type="PANTHER" id="PTHR34139">
    <property type="entry name" value="UPF0331 PROTEIN MJ0127"/>
    <property type="match status" value="1"/>
</dbReference>
<comment type="caution">
    <text evidence="7">The sequence shown here is derived from an EMBL/GenBank/DDBJ whole genome shotgun (WGS) entry which is preliminary data.</text>
</comment>
<name>A0ABU4WDW3_9FUSO</name>
<dbReference type="Pfam" id="PF01934">
    <property type="entry name" value="HepT-like"/>
    <property type="match status" value="1"/>
</dbReference>
<evidence type="ECO:0000256" key="2">
    <source>
        <dbReference type="ARBA" id="ARBA00022649"/>
    </source>
</evidence>
<keyword evidence="3" id="KW-0540">Nuclease</keyword>
<evidence type="ECO:0000256" key="6">
    <source>
        <dbReference type="ARBA" id="ARBA00024207"/>
    </source>
</evidence>
<dbReference type="RefSeq" id="WP_320314560.1">
    <property type="nucleotide sequence ID" value="NZ_JAVIKH010000024.1"/>
</dbReference>
<keyword evidence="5" id="KW-0378">Hydrolase</keyword>
<comment type="similarity">
    <text evidence="6">Belongs to the HepT RNase toxin family.</text>
</comment>